<evidence type="ECO:0000313" key="1">
    <source>
        <dbReference type="EMBL" id="MZQ83791.1"/>
    </source>
</evidence>
<reference evidence="1 2" key="1">
    <citation type="submission" date="2019-12" db="EMBL/GenBank/DDBJ databases">
        <title>Paenibacillus sp. nov. sp. isolated from soil.</title>
        <authorList>
            <person name="Kim J."/>
            <person name="Jeong S.E."/>
            <person name="Jung H.S."/>
            <person name="Jeon C.O."/>
        </authorList>
    </citation>
    <scope>NUCLEOTIDE SEQUENCE [LARGE SCALE GENOMIC DNA]</scope>
    <source>
        <strain evidence="1 2">5J-6</strain>
    </source>
</reference>
<comment type="caution">
    <text evidence="1">The sequence shown here is derived from an EMBL/GenBank/DDBJ whole genome shotgun (WGS) entry which is preliminary data.</text>
</comment>
<evidence type="ECO:0000313" key="2">
    <source>
        <dbReference type="Proteomes" id="UP000481087"/>
    </source>
</evidence>
<dbReference type="EMBL" id="WTUZ01000020">
    <property type="protein sequence ID" value="MZQ83791.1"/>
    <property type="molecule type" value="Genomic_DNA"/>
</dbReference>
<keyword evidence="2" id="KW-1185">Reference proteome</keyword>
<name>A0A6L8V2K0_9BACL</name>
<sequence length="157" mass="18519">MKKENLMTAAELYALLAENGEDAPEFDADEPMGTQHLLLLQKVVLLLSRQVADLQSQLHEQYELHNKQHEQLLRQMNHQMEHKLYEQIINRVVRRLDSPVDEERTTLQVIEEEEPSTALTLYSESPTSVEEQPTYSRVKSYRKIRKRKKGFLEKLFE</sequence>
<dbReference type="RefSeq" id="WP_161407912.1">
    <property type="nucleotide sequence ID" value="NZ_WTUZ01000020.1"/>
</dbReference>
<accession>A0A6L8V2K0</accession>
<gene>
    <name evidence="1" type="ORF">GQF01_16900</name>
</gene>
<protein>
    <submittedName>
        <fullName evidence="1">Uncharacterized protein</fullName>
    </submittedName>
</protein>
<dbReference type="Proteomes" id="UP000481087">
    <property type="component" value="Unassembled WGS sequence"/>
</dbReference>
<proteinExistence type="predicted"/>
<organism evidence="1 2">
    <name type="scientific">Paenibacillus silvestris</name>
    <dbReference type="NCBI Taxonomy" id="2606219"/>
    <lineage>
        <taxon>Bacteria</taxon>
        <taxon>Bacillati</taxon>
        <taxon>Bacillota</taxon>
        <taxon>Bacilli</taxon>
        <taxon>Bacillales</taxon>
        <taxon>Paenibacillaceae</taxon>
        <taxon>Paenibacillus</taxon>
    </lineage>
</organism>
<dbReference type="AlphaFoldDB" id="A0A6L8V2K0"/>